<dbReference type="EMBL" id="GBXM01085220">
    <property type="protein sequence ID" value="JAH23357.1"/>
    <property type="molecule type" value="Transcribed_RNA"/>
</dbReference>
<evidence type="ECO:0000313" key="1">
    <source>
        <dbReference type="EMBL" id="JAH46110.1"/>
    </source>
</evidence>
<dbReference type="EMBL" id="GBXM01062467">
    <property type="protein sequence ID" value="JAH46110.1"/>
    <property type="molecule type" value="Transcribed_RNA"/>
</dbReference>
<organism evidence="1">
    <name type="scientific">Anguilla anguilla</name>
    <name type="common">European freshwater eel</name>
    <name type="synonym">Muraena anguilla</name>
    <dbReference type="NCBI Taxonomy" id="7936"/>
    <lineage>
        <taxon>Eukaryota</taxon>
        <taxon>Metazoa</taxon>
        <taxon>Chordata</taxon>
        <taxon>Craniata</taxon>
        <taxon>Vertebrata</taxon>
        <taxon>Euteleostomi</taxon>
        <taxon>Actinopterygii</taxon>
        <taxon>Neopterygii</taxon>
        <taxon>Teleostei</taxon>
        <taxon>Anguilliformes</taxon>
        <taxon>Anguillidae</taxon>
        <taxon>Anguilla</taxon>
    </lineage>
</organism>
<reference evidence="1" key="2">
    <citation type="journal article" date="2015" name="Fish Shellfish Immunol.">
        <title>Early steps in the European eel (Anguilla anguilla)-Vibrio vulnificus interaction in the gills: Role of the RtxA13 toxin.</title>
        <authorList>
            <person name="Callol A."/>
            <person name="Pajuelo D."/>
            <person name="Ebbesson L."/>
            <person name="Teles M."/>
            <person name="MacKenzie S."/>
            <person name="Amaro C."/>
        </authorList>
    </citation>
    <scope>NUCLEOTIDE SEQUENCE</scope>
</reference>
<sequence>MSDEENEQNHVGIPSCLTIAKRSF</sequence>
<protein>
    <submittedName>
        <fullName evidence="1">Uncharacterized protein</fullName>
    </submittedName>
</protein>
<name>A0A0E9SZJ3_ANGAN</name>
<proteinExistence type="predicted"/>
<dbReference type="AlphaFoldDB" id="A0A0E9SZJ3"/>
<reference evidence="1" key="1">
    <citation type="submission" date="2014-11" db="EMBL/GenBank/DDBJ databases">
        <authorList>
            <person name="Amaro Gonzalez C."/>
        </authorList>
    </citation>
    <scope>NUCLEOTIDE SEQUENCE</scope>
</reference>
<accession>A0A0E9SZJ3</accession>